<evidence type="ECO:0000256" key="6">
    <source>
        <dbReference type="ARBA" id="ARBA00023136"/>
    </source>
</evidence>
<comment type="similarity">
    <text evidence="2 7">Belongs to the Tic20 family.</text>
</comment>
<proteinExistence type="inferred from homology"/>
<dbReference type="GO" id="GO:0009706">
    <property type="term" value="C:chloroplast inner membrane"/>
    <property type="evidence" value="ECO:0007669"/>
    <property type="project" value="UniProtKB-SubCell"/>
</dbReference>
<evidence type="ECO:0000313" key="8">
    <source>
        <dbReference type="EMBL" id="VFU63142.1"/>
    </source>
</evidence>
<feature type="transmembrane region" description="Helical" evidence="7">
    <location>
        <begin position="68"/>
        <end position="88"/>
    </location>
</feature>
<evidence type="ECO:0000256" key="3">
    <source>
        <dbReference type="ARBA" id="ARBA00022692"/>
    </source>
</evidence>
<evidence type="ECO:0000256" key="2">
    <source>
        <dbReference type="ARBA" id="ARBA00009596"/>
    </source>
</evidence>
<keyword evidence="7" id="KW-0934">Plastid</keyword>
<name>A0A6N2NJT7_SALVM</name>
<evidence type="ECO:0000256" key="1">
    <source>
        <dbReference type="ARBA" id="ARBA00004478"/>
    </source>
</evidence>
<dbReference type="PANTHER" id="PTHR33510">
    <property type="entry name" value="PROTEIN TIC 20-II, CHLOROPLASTIC"/>
    <property type="match status" value="1"/>
</dbReference>
<protein>
    <recommendedName>
        <fullName evidence="7">Protein TIC 20</fullName>
    </recommendedName>
</protein>
<organism evidence="8">
    <name type="scientific">Salix viminalis</name>
    <name type="common">Common osier</name>
    <name type="synonym">Basket willow</name>
    <dbReference type="NCBI Taxonomy" id="40686"/>
    <lineage>
        <taxon>Eukaryota</taxon>
        <taxon>Viridiplantae</taxon>
        <taxon>Streptophyta</taxon>
        <taxon>Embryophyta</taxon>
        <taxon>Tracheophyta</taxon>
        <taxon>Spermatophyta</taxon>
        <taxon>Magnoliopsida</taxon>
        <taxon>eudicotyledons</taxon>
        <taxon>Gunneridae</taxon>
        <taxon>Pentapetalae</taxon>
        <taxon>rosids</taxon>
        <taxon>fabids</taxon>
        <taxon>Malpighiales</taxon>
        <taxon>Salicaceae</taxon>
        <taxon>Saliceae</taxon>
        <taxon>Salix</taxon>
    </lineage>
</organism>
<dbReference type="SUPFAM" id="SSF47576">
    <property type="entry name" value="Calponin-homology domain, CH-domain"/>
    <property type="match status" value="1"/>
</dbReference>
<reference evidence="8" key="1">
    <citation type="submission" date="2019-03" db="EMBL/GenBank/DDBJ databases">
        <authorList>
            <person name="Mank J."/>
            <person name="Almeida P."/>
        </authorList>
    </citation>
    <scope>NUCLEOTIDE SEQUENCE</scope>
    <source>
        <strain evidence="8">78183</strain>
    </source>
</reference>
<keyword evidence="7" id="KW-0150">Chloroplast</keyword>
<comment type="caution">
    <text evidence="7">Lacks conserved residue(s) required for the propagation of feature annotation.</text>
</comment>
<dbReference type="PANTHER" id="PTHR33510:SF9">
    <property type="entry name" value="HIT-TYPE ZINC FINGER FAMILY PROTEIN-RELATED"/>
    <property type="match status" value="1"/>
</dbReference>
<keyword evidence="5 7" id="KW-1133">Transmembrane helix</keyword>
<keyword evidence="6 7" id="KW-0472">Membrane</keyword>
<evidence type="ECO:0000256" key="5">
    <source>
        <dbReference type="ARBA" id="ARBA00022989"/>
    </source>
</evidence>
<accession>A0A6N2NJT7</accession>
<comment type="subcellular location">
    <subcellularLocation>
        <location evidence="1">Plastid</location>
        <location evidence="1">Chloroplast inner membrane</location>
        <topology evidence="1">Multi-pass membrane protein</topology>
    </subcellularLocation>
    <subcellularLocation>
        <location evidence="7">Plastid</location>
        <location evidence="7">Chloroplast membrane</location>
        <topology evidence="7">Multi-pass membrane protein</topology>
    </subcellularLocation>
</comment>
<dbReference type="AlphaFoldDB" id="A0A6N2NJT7"/>
<dbReference type="Pfam" id="PF16166">
    <property type="entry name" value="TIC20"/>
    <property type="match status" value="1"/>
</dbReference>
<sequence length="139" mass="15640">MKARYVKGLDSKAIPQFLAQVSETRLGLCPVNIQFHCMKFLLVSMEVIVTVSRWMPLAVYWGKLGMHFWTAVAFAYLFTVLECIRCALAGIKLINIVVPGIIDELAVNIRTRGIGCVVVNIRTQDLVEGRPQTWKSLET</sequence>
<evidence type="ECO:0000256" key="7">
    <source>
        <dbReference type="RuleBase" id="RU367003"/>
    </source>
</evidence>
<dbReference type="EMBL" id="CAADRP010002189">
    <property type="protein sequence ID" value="VFU63142.1"/>
    <property type="molecule type" value="Genomic_DNA"/>
</dbReference>
<feature type="transmembrane region" description="Helical" evidence="7">
    <location>
        <begin position="40"/>
        <end position="62"/>
    </location>
</feature>
<keyword evidence="4" id="KW-1001">Plastid inner membrane</keyword>
<evidence type="ECO:0000256" key="4">
    <source>
        <dbReference type="ARBA" id="ARBA00022780"/>
    </source>
</evidence>
<dbReference type="InterPro" id="IPR036872">
    <property type="entry name" value="CH_dom_sf"/>
</dbReference>
<comment type="function">
    <text evidence="7">Involved in protein precursor import into chloroplasts.</text>
</comment>
<dbReference type="InterPro" id="IPR005691">
    <property type="entry name" value="Tic20"/>
</dbReference>
<gene>
    <name evidence="8" type="ORF">SVIM_LOCUS480429</name>
</gene>
<keyword evidence="3 7" id="KW-0812">Transmembrane</keyword>